<proteinExistence type="predicted"/>
<keyword evidence="2" id="KW-0560">Oxidoreductase</keyword>
<organism evidence="6 7">
    <name type="scientific">Alteripontixanthobacter maritimus</name>
    <dbReference type="NCBI Taxonomy" id="2161824"/>
    <lineage>
        <taxon>Bacteria</taxon>
        <taxon>Pseudomonadati</taxon>
        <taxon>Pseudomonadota</taxon>
        <taxon>Alphaproteobacteria</taxon>
        <taxon>Sphingomonadales</taxon>
        <taxon>Erythrobacteraceae</taxon>
        <taxon>Alteripontixanthobacter</taxon>
    </lineage>
</organism>
<dbReference type="Proteomes" id="UP000253727">
    <property type="component" value="Unassembled WGS sequence"/>
</dbReference>
<keyword evidence="7" id="KW-1185">Reference proteome</keyword>
<name>A0A369QE79_9SPHN</name>
<dbReference type="InterPro" id="IPR036249">
    <property type="entry name" value="Thioredoxin-like_sf"/>
</dbReference>
<evidence type="ECO:0000256" key="3">
    <source>
        <dbReference type="ARBA" id="ARBA00023157"/>
    </source>
</evidence>
<dbReference type="PANTHER" id="PTHR13887">
    <property type="entry name" value="GLUTATHIONE S-TRANSFERASE KAPPA"/>
    <property type="match status" value="1"/>
</dbReference>
<dbReference type="Pfam" id="PF18312">
    <property type="entry name" value="ScsC_N"/>
    <property type="match status" value="1"/>
</dbReference>
<dbReference type="OrthoDB" id="9780147at2"/>
<evidence type="ECO:0000256" key="1">
    <source>
        <dbReference type="ARBA" id="ARBA00022729"/>
    </source>
</evidence>
<sequence>MSLRSIILTVLLALAGGFAGAAIWQMSGLADANTRAYLLENPELLPEMAAAYEAREKEKRLVEVAGKVSAPFPGMVLGNPEGSVTLVEFTDYQCGYCRQSRADVAALIADNPDLRVVVREWPVFEGSEAAARMALAAAKQNKFAAFHEAMFAAGRVSPGSIDAAARQAGLDMDRARVTAASDEVTREIAETMTLAERLGFTGTPSWVAGNRIVEGAVGKDRLAEALANPAPEPSGA</sequence>
<evidence type="ECO:0000259" key="5">
    <source>
        <dbReference type="PROSITE" id="PS51352"/>
    </source>
</evidence>
<dbReference type="InterPro" id="IPR041205">
    <property type="entry name" value="ScsC_N"/>
</dbReference>
<dbReference type="PANTHER" id="PTHR13887:SF14">
    <property type="entry name" value="DISULFIDE BOND FORMATION PROTEIN D"/>
    <property type="match status" value="1"/>
</dbReference>
<dbReference type="InterPro" id="IPR001853">
    <property type="entry name" value="DSBA-like_thioredoxin_dom"/>
</dbReference>
<dbReference type="Gene3D" id="3.40.30.10">
    <property type="entry name" value="Glutaredoxin"/>
    <property type="match status" value="1"/>
</dbReference>
<dbReference type="EMBL" id="QBKA01000002">
    <property type="protein sequence ID" value="RDC61219.1"/>
    <property type="molecule type" value="Genomic_DNA"/>
</dbReference>
<keyword evidence="1" id="KW-0732">Signal</keyword>
<accession>A0A369QE79</accession>
<dbReference type="InterPro" id="IPR013766">
    <property type="entry name" value="Thioredoxin_domain"/>
</dbReference>
<feature type="domain" description="Thioredoxin" evidence="5">
    <location>
        <begin position="39"/>
        <end position="231"/>
    </location>
</feature>
<evidence type="ECO:0000256" key="4">
    <source>
        <dbReference type="ARBA" id="ARBA00023284"/>
    </source>
</evidence>
<gene>
    <name evidence="6" type="ORF">HME9302_02438</name>
</gene>
<dbReference type="AlphaFoldDB" id="A0A369QE79"/>
<reference evidence="6 7" key="1">
    <citation type="submission" date="2018-04" db="EMBL/GenBank/DDBJ databases">
        <title>Altererythrobacter sp. HME9302 genome sequencing and assembly.</title>
        <authorList>
            <person name="Kang H."/>
            <person name="Kim H."/>
            <person name="Joh K."/>
        </authorList>
    </citation>
    <scope>NUCLEOTIDE SEQUENCE [LARGE SCALE GENOMIC DNA]</scope>
    <source>
        <strain evidence="6 7">HME9302</strain>
    </source>
</reference>
<dbReference type="SUPFAM" id="SSF52833">
    <property type="entry name" value="Thioredoxin-like"/>
    <property type="match status" value="1"/>
</dbReference>
<evidence type="ECO:0000313" key="7">
    <source>
        <dbReference type="Proteomes" id="UP000253727"/>
    </source>
</evidence>
<dbReference type="GO" id="GO:0016491">
    <property type="term" value="F:oxidoreductase activity"/>
    <property type="evidence" value="ECO:0007669"/>
    <property type="project" value="UniProtKB-KW"/>
</dbReference>
<dbReference type="RefSeq" id="WP_115367214.1">
    <property type="nucleotide sequence ID" value="NZ_QBKA01000002.1"/>
</dbReference>
<evidence type="ECO:0000256" key="2">
    <source>
        <dbReference type="ARBA" id="ARBA00023002"/>
    </source>
</evidence>
<dbReference type="CDD" id="cd03023">
    <property type="entry name" value="DsbA_Com1_like"/>
    <property type="match status" value="1"/>
</dbReference>
<protein>
    <recommendedName>
        <fullName evidence="5">Thioredoxin domain-containing protein</fullName>
    </recommendedName>
</protein>
<keyword evidence="4" id="KW-0676">Redox-active center</keyword>
<evidence type="ECO:0000313" key="6">
    <source>
        <dbReference type="EMBL" id="RDC61219.1"/>
    </source>
</evidence>
<keyword evidence="3" id="KW-1015">Disulfide bond</keyword>
<comment type="caution">
    <text evidence="6">The sequence shown here is derived from an EMBL/GenBank/DDBJ whole genome shotgun (WGS) entry which is preliminary data.</text>
</comment>
<dbReference type="Pfam" id="PF01323">
    <property type="entry name" value="DSBA"/>
    <property type="match status" value="1"/>
</dbReference>
<dbReference type="PROSITE" id="PS51352">
    <property type="entry name" value="THIOREDOXIN_2"/>
    <property type="match status" value="1"/>
</dbReference>